<dbReference type="InterPro" id="IPR050404">
    <property type="entry name" value="Heme-degrading_MO"/>
</dbReference>
<dbReference type="PANTHER" id="PTHR34474:SF4">
    <property type="entry name" value="HEME OXYGENASE (STAPHYLOBILIN-PRODUCING) 1"/>
    <property type="match status" value="1"/>
</dbReference>
<organism evidence="2 3">
    <name type="scientific">Seinonella peptonophila</name>
    <dbReference type="NCBI Taxonomy" id="112248"/>
    <lineage>
        <taxon>Bacteria</taxon>
        <taxon>Bacillati</taxon>
        <taxon>Bacillota</taxon>
        <taxon>Bacilli</taxon>
        <taxon>Bacillales</taxon>
        <taxon>Thermoactinomycetaceae</taxon>
        <taxon>Seinonella</taxon>
    </lineage>
</organism>
<keyword evidence="3" id="KW-1185">Reference proteome</keyword>
<evidence type="ECO:0000313" key="3">
    <source>
        <dbReference type="Proteomes" id="UP000184476"/>
    </source>
</evidence>
<name>A0A1M4YSL2_9BACL</name>
<dbReference type="SUPFAM" id="SSF54909">
    <property type="entry name" value="Dimeric alpha+beta barrel"/>
    <property type="match status" value="1"/>
</dbReference>
<dbReference type="PANTHER" id="PTHR34474">
    <property type="entry name" value="SIGNAL TRANSDUCTION PROTEIN TRAP"/>
    <property type="match status" value="1"/>
</dbReference>
<sequence length="106" mass="12225">MFVITNRIKTQKGFAKHMAPTFTANQQIHQFDGFIKTEVLVCNHNKDFDEMNVNMYWETLESFRVWRESDAFKNAHKQPTEGKGSKESPILGSEIIISELASTTEK</sequence>
<dbReference type="Gene3D" id="3.30.70.100">
    <property type="match status" value="1"/>
</dbReference>
<proteinExistence type="predicted"/>
<dbReference type="PROSITE" id="PS51725">
    <property type="entry name" value="ABM"/>
    <property type="match status" value="1"/>
</dbReference>
<dbReference type="Pfam" id="PF03992">
    <property type="entry name" value="ABM"/>
    <property type="match status" value="1"/>
</dbReference>
<reference evidence="2 3" key="1">
    <citation type="submission" date="2016-11" db="EMBL/GenBank/DDBJ databases">
        <authorList>
            <person name="Jaros S."/>
            <person name="Januszkiewicz K."/>
            <person name="Wedrychowicz H."/>
        </authorList>
    </citation>
    <scope>NUCLEOTIDE SEQUENCE [LARGE SCALE GENOMIC DNA]</scope>
    <source>
        <strain evidence="2 3">DSM 44666</strain>
    </source>
</reference>
<dbReference type="InterPro" id="IPR011008">
    <property type="entry name" value="Dimeric_a/b-barrel"/>
</dbReference>
<accession>A0A1M4YSL2</accession>
<gene>
    <name evidence="2" type="ORF">SAMN05444392_107123</name>
</gene>
<dbReference type="NCBIfam" id="NF009840">
    <property type="entry name" value="PRK13315.1"/>
    <property type="match status" value="1"/>
</dbReference>
<dbReference type="Proteomes" id="UP000184476">
    <property type="component" value="Unassembled WGS sequence"/>
</dbReference>
<dbReference type="InterPro" id="IPR007138">
    <property type="entry name" value="ABM_dom"/>
</dbReference>
<dbReference type="STRING" id="112248.SAMN05444392_107123"/>
<dbReference type="AlphaFoldDB" id="A0A1M4YSL2"/>
<protein>
    <submittedName>
        <fullName evidence="2">Heme oxygenase (Staphylobilin-producing)</fullName>
    </submittedName>
</protein>
<feature type="domain" description="ABM" evidence="1">
    <location>
        <begin position="2"/>
        <end position="91"/>
    </location>
</feature>
<dbReference type="RefSeq" id="WP_073155128.1">
    <property type="nucleotide sequence ID" value="NZ_FQVL01000007.1"/>
</dbReference>
<dbReference type="EMBL" id="FQVL01000007">
    <property type="protein sequence ID" value="SHF08809.1"/>
    <property type="molecule type" value="Genomic_DNA"/>
</dbReference>
<evidence type="ECO:0000313" key="2">
    <source>
        <dbReference type="EMBL" id="SHF08809.1"/>
    </source>
</evidence>
<dbReference type="OrthoDB" id="384737at2"/>
<evidence type="ECO:0000259" key="1">
    <source>
        <dbReference type="PROSITE" id="PS51725"/>
    </source>
</evidence>